<feature type="transmembrane region" description="Helical" evidence="5">
    <location>
        <begin position="91"/>
        <end position="115"/>
    </location>
</feature>
<sequence length="239" mass="27368">MFYQSKLNFKRIILRNPNFFFFDILLPILFYLLFTKIMPATPTFKRDYLVSMMIYANLLGSVLTVANTLVIDHVSGYAKLLQVLPYKQWQYYASIGSVFWLLNVFCVGALGLTGWVFNGIVFSMKLWLILEGVIPLLATPLMLIGVLLATSRDLNTVNILGNIVFLLAIISGLWFPFQTLPPWVQAIGRYTPVYYVAELARGLIQGQMFNWGYLFGLILWSIILVSLIYAVEKLIRRTN</sequence>
<evidence type="ECO:0000256" key="1">
    <source>
        <dbReference type="ARBA" id="ARBA00004141"/>
    </source>
</evidence>
<dbReference type="EMBL" id="JBCLUF010000051">
    <property type="protein sequence ID" value="MEY8663171.1"/>
    <property type="molecule type" value="Genomic_DNA"/>
</dbReference>
<dbReference type="PANTHER" id="PTHR43077:SF11">
    <property type="entry name" value="TRANSPORT PERMEASE YVFS-RELATED"/>
    <property type="match status" value="1"/>
</dbReference>
<evidence type="ECO:0000256" key="5">
    <source>
        <dbReference type="SAM" id="Phobius"/>
    </source>
</evidence>
<keyword evidence="4 5" id="KW-0472">Membrane</keyword>
<keyword evidence="3 5" id="KW-1133">Transmembrane helix</keyword>
<keyword evidence="2 5" id="KW-0812">Transmembrane</keyword>
<comment type="caution">
    <text evidence="6">The sequence shown here is derived from an EMBL/GenBank/DDBJ whole genome shotgun (WGS) entry which is preliminary data.</text>
</comment>
<keyword evidence="7" id="KW-1185">Reference proteome</keyword>
<comment type="subcellular location">
    <subcellularLocation>
        <location evidence="1">Membrane</location>
        <topology evidence="1">Multi-pass membrane protein</topology>
    </subcellularLocation>
</comment>
<organism evidence="6 7">
    <name type="scientific">Ligilactobacillus faecis</name>
    <dbReference type="NCBI Taxonomy" id="762833"/>
    <lineage>
        <taxon>Bacteria</taxon>
        <taxon>Bacillati</taxon>
        <taxon>Bacillota</taxon>
        <taxon>Bacilli</taxon>
        <taxon>Lactobacillales</taxon>
        <taxon>Lactobacillaceae</taxon>
        <taxon>Ligilactobacillus</taxon>
    </lineage>
</organism>
<evidence type="ECO:0000313" key="7">
    <source>
        <dbReference type="Proteomes" id="UP001565236"/>
    </source>
</evidence>
<name>A0ABV4DRT8_9LACO</name>
<feature type="transmembrane region" description="Helical" evidence="5">
    <location>
        <begin position="211"/>
        <end position="231"/>
    </location>
</feature>
<evidence type="ECO:0000313" key="6">
    <source>
        <dbReference type="EMBL" id="MEY8663171.1"/>
    </source>
</evidence>
<feature type="transmembrane region" description="Helical" evidence="5">
    <location>
        <begin position="12"/>
        <end position="34"/>
    </location>
</feature>
<proteinExistence type="predicted"/>
<feature type="transmembrane region" description="Helical" evidence="5">
    <location>
        <begin position="127"/>
        <end position="149"/>
    </location>
</feature>
<dbReference type="Proteomes" id="UP001565236">
    <property type="component" value="Unassembled WGS sequence"/>
</dbReference>
<dbReference type="RefSeq" id="WP_369943277.1">
    <property type="nucleotide sequence ID" value="NZ_JBCLUF010000051.1"/>
</dbReference>
<protein>
    <submittedName>
        <fullName evidence="6">ABC transporter permease</fullName>
    </submittedName>
</protein>
<dbReference type="PIRSF" id="PIRSF006648">
    <property type="entry name" value="DrrB"/>
    <property type="match status" value="1"/>
</dbReference>
<feature type="transmembrane region" description="Helical" evidence="5">
    <location>
        <begin position="156"/>
        <end position="175"/>
    </location>
</feature>
<accession>A0ABV4DRT8</accession>
<feature type="transmembrane region" description="Helical" evidence="5">
    <location>
        <begin position="54"/>
        <end position="71"/>
    </location>
</feature>
<evidence type="ECO:0000256" key="3">
    <source>
        <dbReference type="ARBA" id="ARBA00022989"/>
    </source>
</evidence>
<gene>
    <name evidence="6" type="ORF">AALT52_09880</name>
</gene>
<reference evidence="6 7" key="1">
    <citation type="submission" date="2024-03" db="EMBL/GenBank/DDBJ databases">
        <title>Mouse gut bacterial collection (mGBC) of GemPharmatech.</title>
        <authorList>
            <person name="He Y."/>
            <person name="Dong L."/>
            <person name="Wu D."/>
            <person name="Gao X."/>
            <person name="Lin Z."/>
        </authorList>
    </citation>
    <scope>NUCLEOTIDE SEQUENCE [LARGE SCALE GENOMIC DNA]</scope>
    <source>
        <strain evidence="6 7">15-30</strain>
    </source>
</reference>
<evidence type="ECO:0000256" key="4">
    <source>
        <dbReference type="ARBA" id="ARBA00023136"/>
    </source>
</evidence>
<dbReference type="PANTHER" id="PTHR43077">
    <property type="entry name" value="TRANSPORT PERMEASE YVFS-RELATED"/>
    <property type="match status" value="1"/>
</dbReference>
<evidence type="ECO:0000256" key="2">
    <source>
        <dbReference type="ARBA" id="ARBA00022692"/>
    </source>
</evidence>
<dbReference type="InterPro" id="IPR051328">
    <property type="entry name" value="T7SS_ABC-Transporter"/>
</dbReference>
<dbReference type="InterPro" id="IPR000412">
    <property type="entry name" value="ABC_2_transport"/>
</dbReference>